<keyword evidence="9" id="KW-1185">Reference proteome</keyword>
<dbReference type="SMART" id="SM01329">
    <property type="entry name" value="Iso_dh"/>
    <property type="match status" value="1"/>
</dbReference>
<evidence type="ECO:0000313" key="9">
    <source>
        <dbReference type="Proteomes" id="UP000053621"/>
    </source>
</evidence>
<dbReference type="EMBL" id="LOPW02000010">
    <property type="protein sequence ID" value="POG55503.1"/>
    <property type="molecule type" value="Genomic_DNA"/>
</dbReference>
<proteinExistence type="predicted"/>
<dbReference type="InterPro" id="IPR024084">
    <property type="entry name" value="IsoPropMal-DH-like_dom"/>
</dbReference>
<comment type="caution">
    <text evidence="8">The sequence shown here is derived from an EMBL/GenBank/DDBJ whole genome shotgun (WGS) entry which is preliminary data.</text>
</comment>
<dbReference type="PANTHER" id="PTHR43275:SF1">
    <property type="entry name" value="D-MALATE DEHYDROGENASE [DECARBOXYLATING]"/>
    <property type="match status" value="1"/>
</dbReference>
<gene>
    <name evidence="8" type="ORF">AUR65_008810</name>
</gene>
<evidence type="ECO:0000256" key="3">
    <source>
        <dbReference type="ARBA" id="ARBA00022723"/>
    </source>
</evidence>
<keyword evidence="3" id="KW-0479">Metal-binding</keyword>
<protein>
    <submittedName>
        <fullName evidence="8">Tartrate dehydrogenase</fullName>
    </submittedName>
</protein>
<evidence type="ECO:0000259" key="7">
    <source>
        <dbReference type="SMART" id="SM01329"/>
    </source>
</evidence>
<reference evidence="8" key="1">
    <citation type="submission" date="2017-08" db="EMBL/GenBank/DDBJ databases">
        <title>Haloferax marisrubri sp. nov., isolated from the Discovery deep brine-seawater interface in the Red Sea.</title>
        <authorList>
            <person name="Zhang G."/>
            <person name="Stingl U."/>
        </authorList>
    </citation>
    <scope>NUCLEOTIDE SEQUENCE [LARGE SCALE GENOMIC DNA]</scope>
    <source>
        <strain evidence="8">SB3</strain>
    </source>
</reference>
<evidence type="ECO:0000256" key="1">
    <source>
        <dbReference type="ARBA" id="ARBA00001936"/>
    </source>
</evidence>
<evidence type="ECO:0000256" key="6">
    <source>
        <dbReference type="ARBA" id="ARBA00023211"/>
    </source>
</evidence>
<feature type="domain" description="Isopropylmalate dehydrogenase-like" evidence="7">
    <location>
        <begin position="4"/>
        <end position="347"/>
    </location>
</feature>
<dbReference type="Proteomes" id="UP000053621">
    <property type="component" value="Unassembled WGS sequence"/>
</dbReference>
<dbReference type="OrthoDB" id="6813at2157"/>
<evidence type="ECO:0000313" key="8">
    <source>
        <dbReference type="EMBL" id="POG55503.1"/>
    </source>
</evidence>
<dbReference type="GO" id="GO:0016616">
    <property type="term" value="F:oxidoreductase activity, acting on the CH-OH group of donors, NAD or NADP as acceptor"/>
    <property type="evidence" value="ECO:0007669"/>
    <property type="project" value="InterPro"/>
</dbReference>
<keyword evidence="5" id="KW-0520">NAD</keyword>
<evidence type="ECO:0000256" key="5">
    <source>
        <dbReference type="ARBA" id="ARBA00023027"/>
    </source>
</evidence>
<dbReference type="InterPro" id="IPR019818">
    <property type="entry name" value="IsoCit/isopropylmalate_DH_CS"/>
</dbReference>
<name>A0A2P4NQU4_9EURY</name>
<accession>A0A2P4NQU4</accession>
<dbReference type="InterPro" id="IPR050501">
    <property type="entry name" value="ICDH/IPMDH"/>
</dbReference>
<comment type="cofactor">
    <cofactor evidence="1">
        <name>Mn(2+)</name>
        <dbReference type="ChEBI" id="CHEBI:29035"/>
    </cofactor>
</comment>
<dbReference type="PANTHER" id="PTHR43275">
    <property type="entry name" value="D-MALATE DEHYDROGENASE [DECARBOXYLATING]"/>
    <property type="match status" value="1"/>
</dbReference>
<keyword evidence="6" id="KW-0464">Manganese</keyword>
<organism evidence="8 9">
    <name type="scientific">Haloferax marisrubri</name>
    <dbReference type="NCBI Taxonomy" id="1544719"/>
    <lineage>
        <taxon>Archaea</taxon>
        <taxon>Methanobacteriati</taxon>
        <taxon>Methanobacteriota</taxon>
        <taxon>Stenosarchaea group</taxon>
        <taxon>Halobacteria</taxon>
        <taxon>Halobacteriales</taxon>
        <taxon>Haloferacaceae</taxon>
        <taxon>Haloferax</taxon>
    </lineage>
</organism>
<dbReference type="PROSITE" id="PS00470">
    <property type="entry name" value="IDH_IMDH"/>
    <property type="match status" value="1"/>
</dbReference>
<dbReference type="GO" id="GO:0000287">
    <property type="term" value="F:magnesium ion binding"/>
    <property type="evidence" value="ECO:0007669"/>
    <property type="project" value="InterPro"/>
</dbReference>
<dbReference type="SUPFAM" id="SSF53659">
    <property type="entry name" value="Isocitrate/Isopropylmalate dehydrogenase-like"/>
    <property type="match status" value="1"/>
</dbReference>
<evidence type="ECO:0000256" key="2">
    <source>
        <dbReference type="ARBA" id="ARBA00001946"/>
    </source>
</evidence>
<evidence type="ECO:0000256" key="4">
    <source>
        <dbReference type="ARBA" id="ARBA00023002"/>
    </source>
</evidence>
<sequence>MSYDIAVIPGDGIGIEVTEATEPLLIELAAAHGVEIETTWFDWGSERYLEEGALMPDDGLETLKEFDAILLGAVGHPDVPDHVTLRNLRLPITKGFNQHICKRPSYLFDGVESPLRGYGGGDIDLVVYRQNTEGEYADVGGREHQGFGNEVAVQSAVYTREGTEAIVRAAFEAATERSGKLTNITKSNAQAYGMVFWDEIVEEISEEYPDITVERLLVDAGSMDFVRRPNEFDVVVASNLFGDILTDIGGIISGSLGMAPSTNINPSGEYPSMFEPVHGSAFDIMGEGIANPVGMLLSMSLMFEHLEEDDLAETLWDGVGAQLADSDAPRTPDIGGTATTLDVVGDLEERLLE</sequence>
<dbReference type="Gene3D" id="3.40.718.10">
    <property type="entry name" value="Isopropylmalate Dehydrogenase"/>
    <property type="match status" value="1"/>
</dbReference>
<dbReference type="Pfam" id="PF00180">
    <property type="entry name" value="Iso_dh"/>
    <property type="match status" value="1"/>
</dbReference>
<dbReference type="GO" id="GO:0051287">
    <property type="term" value="F:NAD binding"/>
    <property type="evidence" value="ECO:0007669"/>
    <property type="project" value="InterPro"/>
</dbReference>
<dbReference type="AlphaFoldDB" id="A0A2P4NQU4"/>
<keyword evidence="4" id="KW-0560">Oxidoreductase</keyword>
<dbReference type="RefSeq" id="WP_058566483.1">
    <property type="nucleotide sequence ID" value="NZ_LOPW02000010.1"/>
</dbReference>
<comment type="cofactor">
    <cofactor evidence="2">
        <name>Mg(2+)</name>
        <dbReference type="ChEBI" id="CHEBI:18420"/>
    </cofactor>
</comment>